<evidence type="ECO:0000313" key="2">
    <source>
        <dbReference type="Proteomes" id="UP000018144"/>
    </source>
</evidence>
<evidence type="ECO:0000313" key="1">
    <source>
        <dbReference type="EMBL" id="CCX13018.1"/>
    </source>
</evidence>
<name>U4L759_PYROM</name>
<dbReference type="AlphaFoldDB" id="U4L759"/>
<sequence>MSSSKQTHPRSLMGNTSPGCDGVHRLMRLTRRRGNFMKSQPCRSSIFLLGWKKKRCRFHFISDAGDASSEGLPSAYSVWSLEAGFDTPVKKSTATNRPKRDEVIAIFDRVNATRSANQKFMHKFIYGPGWYFGAQKNDTSTFPCPSGGELSYEVALVAKTHKLSLWNVGGNEGLGIEIIGLKSNW</sequence>
<gene>
    <name evidence="1" type="ORF">PCON_12611</name>
</gene>
<dbReference type="Proteomes" id="UP000018144">
    <property type="component" value="Unassembled WGS sequence"/>
</dbReference>
<keyword evidence="2" id="KW-1185">Reference proteome</keyword>
<accession>U4L759</accession>
<dbReference type="EMBL" id="HF935761">
    <property type="protein sequence ID" value="CCX13018.1"/>
    <property type="molecule type" value="Genomic_DNA"/>
</dbReference>
<proteinExistence type="predicted"/>
<reference evidence="1 2" key="1">
    <citation type="journal article" date="2013" name="PLoS Genet.">
        <title>The genome and development-dependent transcriptomes of Pyronema confluens: a window into fungal evolution.</title>
        <authorList>
            <person name="Traeger S."/>
            <person name="Altegoer F."/>
            <person name="Freitag M."/>
            <person name="Gabaldon T."/>
            <person name="Kempken F."/>
            <person name="Kumar A."/>
            <person name="Marcet-Houben M."/>
            <person name="Poggeler S."/>
            <person name="Stajich J.E."/>
            <person name="Nowrousian M."/>
        </authorList>
    </citation>
    <scope>NUCLEOTIDE SEQUENCE [LARGE SCALE GENOMIC DNA]</scope>
    <source>
        <strain evidence="2">CBS 100304</strain>
        <tissue evidence="1">Vegetative mycelium</tissue>
    </source>
</reference>
<protein>
    <submittedName>
        <fullName evidence="1">Uncharacterized protein</fullName>
    </submittedName>
</protein>
<organism evidence="1 2">
    <name type="scientific">Pyronema omphalodes (strain CBS 100304)</name>
    <name type="common">Pyronema confluens</name>
    <dbReference type="NCBI Taxonomy" id="1076935"/>
    <lineage>
        <taxon>Eukaryota</taxon>
        <taxon>Fungi</taxon>
        <taxon>Dikarya</taxon>
        <taxon>Ascomycota</taxon>
        <taxon>Pezizomycotina</taxon>
        <taxon>Pezizomycetes</taxon>
        <taxon>Pezizales</taxon>
        <taxon>Pyronemataceae</taxon>
        <taxon>Pyronema</taxon>
    </lineage>
</organism>